<sequence length="141" mass="16299">MMSTPNRSSAGTSKERSYVTSSSLEARDSSETTTVPQLSSSISDNSSSESNIRALRQQLHLVRVQLEQREKELSKYEFISKTEDVHSKKWKKENEIQMVRLIVFFLHYVLDHFFALLIIGIFVSGIFGTQHSFQFIFDVRF</sequence>
<dbReference type="AlphaFoldDB" id="A0A0B2UL17"/>
<feature type="transmembrane region" description="Helical" evidence="2">
    <location>
        <begin position="98"/>
        <end position="127"/>
    </location>
</feature>
<keyword evidence="2" id="KW-0812">Transmembrane</keyword>
<keyword evidence="2" id="KW-0472">Membrane</keyword>
<evidence type="ECO:0000256" key="1">
    <source>
        <dbReference type="SAM" id="MobiDB-lite"/>
    </source>
</evidence>
<organism evidence="3 4">
    <name type="scientific">Toxocara canis</name>
    <name type="common">Canine roundworm</name>
    <dbReference type="NCBI Taxonomy" id="6265"/>
    <lineage>
        <taxon>Eukaryota</taxon>
        <taxon>Metazoa</taxon>
        <taxon>Ecdysozoa</taxon>
        <taxon>Nematoda</taxon>
        <taxon>Chromadorea</taxon>
        <taxon>Rhabditida</taxon>
        <taxon>Spirurina</taxon>
        <taxon>Ascaridomorpha</taxon>
        <taxon>Ascaridoidea</taxon>
        <taxon>Toxocaridae</taxon>
        <taxon>Toxocara</taxon>
    </lineage>
</organism>
<feature type="compositionally biased region" description="Low complexity" evidence="1">
    <location>
        <begin position="39"/>
        <end position="50"/>
    </location>
</feature>
<proteinExistence type="predicted"/>
<comment type="caution">
    <text evidence="3">The sequence shown here is derived from an EMBL/GenBank/DDBJ whole genome shotgun (WGS) entry which is preliminary data.</text>
</comment>
<reference evidence="3 4" key="1">
    <citation type="submission" date="2014-11" db="EMBL/GenBank/DDBJ databases">
        <title>Genetic blueprint of the zoonotic pathogen Toxocara canis.</title>
        <authorList>
            <person name="Zhu X.-Q."/>
            <person name="Korhonen P.K."/>
            <person name="Cai H."/>
            <person name="Young N.D."/>
            <person name="Nejsum P."/>
            <person name="von Samson-Himmelstjerna G."/>
            <person name="Boag P.R."/>
            <person name="Tan P."/>
            <person name="Li Q."/>
            <person name="Min J."/>
            <person name="Yang Y."/>
            <person name="Wang X."/>
            <person name="Fang X."/>
            <person name="Hall R.S."/>
            <person name="Hofmann A."/>
            <person name="Sternberg P.W."/>
            <person name="Jex A.R."/>
            <person name="Gasser R.B."/>
        </authorList>
    </citation>
    <scope>NUCLEOTIDE SEQUENCE [LARGE SCALE GENOMIC DNA]</scope>
    <source>
        <strain evidence="3">PN_DK_2014</strain>
    </source>
</reference>
<name>A0A0B2UL17_TOXCA</name>
<evidence type="ECO:0000256" key="2">
    <source>
        <dbReference type="SAM" id="Phobius"/>
    </source>
</evidence>
<keyword evidence="2" id="KW-1133">Transmembrane helix</keyword>
<dbReference type="Proteomes" id="UP000031036">
    <property type="component" value="Unassembled WGS sequence"/>
</dbReference>
<feature type="region of interest" description="Disordered" evidence="1">
    <location>
        <begin position="1"/>
        <end position="50"/>
    </location>
</feature>
<evidence type="ECO:0000313" key="4">
    <source>
        <dbReference type="Proteomes" id="UP000031036"/>
    </source>
</evidence>
<dbReference type="EMBL" id="JPKZ01020853">
    <property type="protein sequence ID" value="KHN71716.1"/>
    <property type="molecule type" value="Genomic_DNA"/>
</dbReference>
<protein>
    <submittedName>
        <fullName evidence="3">Uncharacterized protein</fullName>
    </submittedName>
</protein>
<keyword evidence="4" id="KW-1185">Reference proteome</keyword>
<gene>
    <name evidence="3" type="ORF">Tcan_02088</name>
</gene>
<accession>A0A0B2UL17</accession>
<feature type="compositionally biased region" description="Polar residues" evidence="1">
    <location>
        <begin position="1"/>
        <end position="24"/>
    </location>
</feature>
<evidence type="ECO:0000313" key="3">
    <source>
        <dbReference type="EMBL" id="KHN71716.1"/>
    </source>
</evidence>